<accession>A0ABQ6B8D3</accession>
<dbReference type="Proteomes" id="UP001156905">
    <property type="component" value="Unassembled WGS sequence"/>
</dbReference>
<dbReference type="Pfam" id="PF05343">
    <property type="entry name" value="Peptidase_M42"/>
    <property type="match status" value="1"/>
</dbReference>
<dbReference type="InterPro" id="IPR051464">
    <property type="entry name" value="Peptidase_M42_aminopept"/>
</dbReference>
<protein>
    <submittedName>
        <fullName evidence="7">Aminopeptidase SgcX</fullName>
    </submittedName>
</protein>
<keyword evidence="4" id="KW-0479">Metal-binding</keyword>
<dbReference type="EMBL" id="BSOW01000036">
    <property type="protein sequence ID" value="GLR90635.1"/>
    <property type="molecule type" value="Genomic_DNA"/>
</dbReference>
<sequence>MTIDQHSLARIETWTKELCLISGLSGYEDPVSDYIRAAFSDRRVENHLDAFGNLTLTVKGTDAAAPSVMVFAHTDQLGLLVRRIEANGFVRVERLGGVPERVLPGLRMVIMNKYGKQVPCVIGIKAHHATSQDEKSQVLGYDKLFLDLGAKSAEEVRALGVEIGAPVTYCPAFERLAGTRVSGTAVDDRAGCAALMDLVQRVLDEPVPTTLHAVFSVQEEFNLRGAMLAANRLRPDAAISIDIMVASDTPDLAERGELQLGGGPALGLYSFHGRGTLNGTLAHPALLNHLVETASRVGMPIQRSAHTGCLTDSSYVQLVGEGIPSIDIGYPTRYTHAPIETCDLADLEQIAALLALALRDMKAGFSFKRRRYSCATS</sequence>
<dbReference type="SUPFAM" id="SSF101821">
    <property type="entry name" value="Aminopeptidase/glucanase lid domain"/>
    <property type="match status" value="1"/>
</dbReference>
<evidence type="ECO:0000256" key="3">
    <source>
        <dbReference type="ARBA" id="ARBA00022670"/>
    </source>
</evidence>
<reference evidence="8" key="1">
    <citation type="journal article" date="2019" name="Int. J. Syst. Evol. Microbiol.">
        <title>The Global Catalogue of Microorganisms (GCM) 10K type strain sequencing project: providing services to taxonomists for standard genome sequencing and annotation.</title>
        <authorList>
            <consortium name="The Broad Institute Genomics Platform"/>
            <consortium name="The Broad Institute Genome Sequencing Center for Infectious Disease"/>
            <person name="Wu L."/>
            <person name="Ma J."/>
        </authorList>
    </citation>
    <scope>NUCLEOTIDE SEQUENCE [LARGE SCALE GENOMIC DNA]</scope>
    <source>
        <strain evidence="8">NBRC 102520</strain>
    </source>
</reference>
<name>A0ABQ6B8D3_9BRAD</name>
<dbReference type="PANTHER" id="PTHR32481">
    <property type="entry name" value="AMINOPEPTIDASE"/>
    <property type="match status" value="1"/>
</dbReference>
<dbReference type="GO" id="GO:0004177">
    <property type="term" value="F:aminopeptidase activity"/>
    <property type="evidence" value="ECO:0007669"/>
    <property type="project" value="UniProtKB-KW"/>
</dbReference>
<dbReference type="SUPFAM" id="SSF53187">
    <property type="entry name" value="Zn-dependent exopeptidases"/>
    <property type="match status" value="1"/>
</dbReference>
<proteinExistence type="inferred from homology"/>
<evidence type="ECO:0000256" key="5">
    <source>
        <dbReference type="ARBA" id="ARBA00022801"/>
    </source>
</evidence>
<dbReference type="Gene3D" id="3.40.630.10">
    <property type="entry name" value="Zn peptidases"/>
    <property type="match status" value="1"/>
</dbReference>
<comment type="caution">
    <text evidence="7">The sequence shown here is derived from an EMBL/GenBank/DDBJ whole genome shotgun (WGS) entry which is preliminary data.</text>
</comment>
<keyword evidence="8" id="KW-1185">Reference proteome</keyword>
<evidence type="ECO:0000313" key="8">
    <source>
        <dbReference type="Proteomes" id="UP001156905"/>
    </source>
</evidence>
<evidence type="ECO:0000256" key="4">
    <source>
        <dbReference type="ARBA" id="ARBA00022723"/>
    </source>
</evidence>
<evidence type="ECO:0000256" key="6">
    <source>
        <dbReference type="PIRNR" id="PIRNR001123"/>
    </source>
</evidence>
<dbReference type="PIRSF" id="PIRSF001123">
    <property type="entry name" value="PepA_GA"/>
    <property type="match status" value="1"/>
</dbReference>
<keyword evidence="5" id="KW-0378">Hydrolase</keyword>
<dbReference type="PANTHER" id="PTHR32481:SF0">
    <property type="entry name" value="AMINOPEPTIDASE YPDE-RELATED"/>
    <property type="match status" value="1"/>
</dbReference>
<organism evidence="7 8">
    <name type="scientific">Bradyrhizobium iriomotense</name>
    <dbReference type="NCBI Taxonomy" id="441950"/>
    <lineage>
        <taxon>Bacteria</taxon>
        <taxon>Pseudomonadati</taxon>
        <taxon>Pseudomonadota</taxon>
        <taxon>Alphaproteobacteria</taxon>
        <taxon>Hyphomicrobiales</taxon>
        <taxon>Nitrobacteraceae</taxon>
        <taxon>Bradyrhizobium</taxon>
    </lineage>
</organism>
<evidence type="ECO:0000313" key="7">
    <source>
        <dbReference type="EMBL" id="GLR90635.1"/>
    </source>
</evidence>
<dbReference type="Gene3D" id="2.40.30.40">
    <property type="entry name" value="Peptidase M42, domain 2"/>
    <property type="match status" value="1"/>
</dbReference>
<gene>
    <name evidence="7" type="primary">sgcX</name>
    <name evidence="7" type="ORF">GCM10007857_73500</name>
</gene>
<dbReference type="RefSeq" id="WP_284273625.1">
    <property type="nucleotide sequence ID" value="NZ_BSOW01000036.1"/>
</dbReference>
<comment type="similarity">
    <text evidence="1 6">Belongs to the peptidase M42 family.</text>
</comment>
<keyword evidence="3" id="KW-0645">Protease</keyword>
<dbReference type="InterPro" id="IPR023367">
    <property type="entry name" value="Peptidase_M42_dom2"/>
</dbReference>
<evidence type="ECO:0000256" key="1">
    <source>
        <dbReference type="ARBA" id="ARBA00006272"/>
    </source>
</evidence>
<evidence type="ECO:0000256" key="2">
    <source>
        <dbReference type="ARBA" id="ARBA00022438"/>
    </source>
</evidence>
<dbReference type="InterPro" id="IPR008007">
    <property type="entry name" value="Peptidase_M42"/>
</dbReference>
<keyword evidence="2 7" id="KW-0031">Aminopeptidase</keyword>